<dbReference type="RefSeq" id="WP_150763793.1">
    <property type="nucleotide sequence ID" value="NZ_CABVHW010000003.1"/>
</dbReference>
<gene>
    <name evidence="1" type="ORF">PS710_01374</name>
</gene>
<evidence type="ECO:0000313" key="1">
    <source>
        <dbReference type="EMBL" id="VVN84448.1"/>
    </source>
</evidence>
<protein>
    <submittedName>
        <fullName evidence="1">Uncharacterized protein</fullName>
    </submittedName>
</protein>
<reference evidence="1 2" key="1">
    <citation type="submission" date="2019-09" db="EMBL/GenBank/DDBJ databases">
        <authorList>
            <person name="Chandra G."/>
            <person name="Truman W A."/>
        </authorList>
    </citation>
    <scope>NUCLEOTIDE SEQUENCE [LARGE SCALE GENOMIC DNA]</scope>
    <source>
        <strain evidence="1">PS710</strain>
    </source>
</reference>
<dbReference type="EMBL" id="CABVHW010000003">
    <property type="protein sequence ID" value="VVN84448.1"/>
    <property type="molecule type" value="Genomic_DNA"/>
</dbReference>
<dbReference type="Proteomes" id="UP000381093">
    <property type="component" value="Unassembled WGS sequence"/>
</dbReference>
<organism evidence="1 2">
    <name type="scientific">Pseudomonas fluorescens</name>
    <dbReference type="NCBI Taxonomy" id="294"/>
    <lineage>
        <taxon>Bacteria</taxon>
        <taxon>Pseudomonadati</taxon>
        <taxon>Pseudomonadota</taxon>
        <taxon>Gammaproteobacteria</taxon>
        <taxon>Pseudomonadales</taxon>
        <taxon>Pseudomonadaceae</taxon>
        <taxon>Pseudomonas</taxon>
    </lineage>
</organism>
<evidence type="ECO:0000313" key="2">
    <source>
        <dbReference type="Proteomes" id="UP000381093"/>
    </source>
</evidence>
<accession>A0A5E7AY97</accession>
<dbReference type="AlphaFoldDB" id="A0A5E7AY97"/>
<name>A0A5E7AY97_PSEFL</name>
<sequence>MNIQLRRSLVDNCIADEREYHRCCQTNYLNATVEGREAFNSEEFYVSVGSREIVAIFKAGEKYTPQDQAFDFYLPKTIETGVYTLPSTGPLIEIAFTEHLPPYATYYAFKGVLDLLVSADKRAYSGTFNTHFKDRQNREFKSEGVFSFCLEN</sequence>
<proteinExistence type="predicted"/>